<dbReference type="SUPFAM" id="SSF54285">
    <property type="entry name" value="MoaD/ThiS"/>
    <property type="match status" value="1"/>
</dbReference>
<accession>A0A150FP62</accession>
<dbReference type="PANTHER" id="PTHR34472:SF1">
    <property type="entry name" value="SULFUR CARRIER PROTEIN THIS"/>
    <property type="match status" value="1"/>
</dbReference>
<dbReference type="Pfam" id="PF02597">
    <property type="entry name" value="ThiS"/>
    <property type="match status" value="1"/>
</dbReference>
<dbReference type="CDD" id="cd00565">
    <property type="entry name" value="Ubl_ThiS"/>
    <property type="match status" value="1"/>
</dbReference>
<dbReference type="InterPro" id="IPR010035">
    <property type="entry name" value="Thi_S"/>
</dbReference>
<dbReference type="OrthoDB" id="9798559at2"/>
<dbReference type="InterPro" id="IPR016155">
    <property type="entry name" value="Mopterin_synth/thiamin_S_b"/>
</dbReference>
<name>A0A150FP62_CLOPD</name>
<reference evidence="2 4" key="2">
    <citation type="submission" date="2016-11" db="EMBL/GenBank/DDBJ databases">
        <authorList>
            <person name="Varghese N."/>
            <person name="Submissions S."/>
        </authorList>
    </citation>
    <scope>NUCLEOTIDE SEQUENCE [LARGE SCALE GENOMIC DNA]</scope>
    <source>
        <strain evidence="2 4">DSM 7308</strain>
    </source>
</reference>
<evidence type="ECO:0000313" key="2">
    <source>
        <dbReference type="EMBL" id="SHK55846.1"/>
    </source>
</evidence>
<evidence type="ECO:0000313" key="1">
    <source>
        <dbReference type="EMBL" id="KXZ39328.1"/>
    </source>
</evidence>
<reference evidence="1 3" key="1">
    <citation type="submission" date="2016-02" db="EMBL/GenBank/DDBJ databases">
        <title>Draft genome sequence for Clostridium paradoxum JW-YL-7.</title>
        <authorList>
            <person name="Utturkar S.M."/>
            <person name="Lancaster A."/>
            <person name="Poole F.L."/>
            <person name="Adams M.W."/>
            <person name="Brown S.D."/>
        </authorList>
    </citation>
    <scope>NUCLEOTIDE SEQUENCE [LARGE SCALE GENOMIC DNA]</scope>
    <source>
        <strain evidence="1 3">JW-YL-7</strain>
    </source>
</reference>
<dbReference type="NCBIfam" id="TIGR01683">
    <property type="entry name" value="thiS"/>
    <property type="match status" value="1"/>
</dbReference>
<protein>
    <submittedName>
        <fullName evidence="2">Sulfur carrier protein</fullName>
    </submittedName>
    <submittedName>
        <fullName evidence="1">Thiamine biosynthesis protein ThiS</fullName>
    </submittedName>
</protein>
<keyword evidence="4" id="KW-1185">Reference proteome</keyword>
<dbReference type="Proteomes" id="UP000323392">
    <property type="component" value="Unassembled WGS sequence"/>
</dbReference>
<dbReference type="RefSeq" id="WP_066068308.1">
    <property type="nucleotide sequence ID" value="NZ_FRBG01000002.1"/>
</dbReference>
<dbReference type="PANTHER" id="PTHR34472">
    <property type="entry name" value="SULFUR CARRIER PROTEIN THIS"/>
    <property type="match status" value="1"/>
</dbReference>
<proteinExistence type="predicted"/>
<dbReference type="PATRIC" id="fig|1121328.3.peg.403"/>
<dbReference type="InterPro" id="IPR003749">
    <property type="entry name" value="ThiS/MoaD-like"/>
</dbReference>
<gene>
    <name evidence="1" type="ORF">JWYL7_0403</name>
    <name evidence="2" type="ORF">SAMN05661008_00488</name>
</gene>
<dbReference type="AlphaFoldDB" id="A0A150FP62"/>
<evidence type="ECO:0000313" key="4">
    <source>
        <dbReference type="Proteomes" id="UP000323392"/>
    </source>
</evidence>
<dbReference type="EMBL" id="FRBG01000002">
    <property type="protein sequence ID" value="SHK55846.1"/>
    <property type="molecule type" value="Genomic_DNA"/>
</dbReference>
<comment type="caution">
    <text evidence="1">The sequence shown here is derived from an EMBL/GenBank/DDBJ whole genome shotgun (WGS) entry which is preliminary data.</text>
</comment>
<dbReference type="Proteomes" id="UP000092605">
    <property type="component" value="Unassembled WGS sequence"/>
</dbReference>
<organism evidence="1 3">
    <name type="scientific">Alkalithermobacter thermoalcaliphilus JW-YL-7 = DSM 7308</name>
    <dbReference type="NCBI Taxonomy" id="1121328"/>
    <lineage>
        <taxon>Bacteria</taxon>
        <taxon>Bacillati</taxon>
        <taxon>Bacillota</taxon>
        <taxon>Clostridia</taxon>
        <taxon>Peptostreptococcales</taxon>
        <taxon>Tepidibacteraceae</taxon>
        <taxon>Alkalithermobacter</taxon>
    </lineage>
</organism>
<sequence>MVINGKQFDINEEITVYQLLIDLNLDPDTVVVEVNLQIIDKEKYKSKVLNNEDRVEIVRFVGGG</sequence>
<dbReference type="InterPro" id="IPR012675">
    <property type="entry name" value="Beta-grasp_dom_sf"/>
</dbReference>
<dbReference type="Gene3D" id="3.10.20.30">
    <property type="match status" value="1"/>
</dbReference>
<dbReference type="EMBL" id="LSFY01000001">
    <property type="protein sequence ID" value="KXZ39328.1"/>
    <property type="molecule type" value="Genomic_DNA"/>
</dbReference>
<evidence type="ECO:0000313" key="3">
    <source>
        <dbReference type="Proteomes" id="UP000092605"/>
    </source>
</evidence>
<dbReference type="STRING" id="1121328.JWYL7_0403"/>